<feature type="compositionally biased region" description="Basic and acidic residues" evidence="3">
    <location>
        <begin position="425"/>
        <end position="441"/>
    </location>
</feature>
<dbReference type="PANTHER" id="PTHR18063">
    <property type="entry name" value="NF-E2 INDUCIBLE PROTEIN"/>
    <property type="match status" value="1"/>
</dbReference>
<name>T1J1K6_STRMM</name>
<dbReference type="GO" id="GO:0005829">
    <property type="term" value="C:cytosol"/>
    <property type="evidence" value="ECO:0007669"/>
    <property type="project" value="TreeGrafter"/>
</dbReference>
<keyword evidence="2" id="KW-0645">Protease</keyword>
<feature type="region of interest" description="Disordered" evidence="3">
    <location>
        <begin position="425"/>
        <end position="467"/>
    </location>
</feature>
<proteinExistence type="inferred from homology"/>
<feature type="compositionally biased region" description="Polar residues" evidence="3">
    <location>
        <begin position="24"/>
        <end position="43"/>
    </location>
</feature>
<comment type="catalytic activity">
    <reaction evidence="2">
        <text>Thiol-dependent hydrolysis of ester, thioester, amide, peptide and isopeptide bonds formed by the C-terminal Gly of ubiquitin (a 76-residue protein attached to proteins as an intracellular targeting signal).</text>
        <dbReference type="EC" id="3.4.19.12"/>
    </reaction>
</comment>
<dbReference type="PANTHER" id="PTHR18063:SF6">
    <property type="entry name" value="UBIQUITIN CARBOXYL-TERMINAL HYDROLASE"/>
    <property type="match status" value="1"/>
</dbReference>
<dbReference type="EnsemblMetazoa" id="SMAR007425-RA">
    <property type="protein sequence ID" value="SMAR007425-PA"/>
    <property type="gene ID" value="SMAR007425"/>
</dbReference>
<dbReference type="GO" id="GO:0071108">
    <property type="term" value="P:protein K48-linked deubiquitination"/>
    <property type="evidence" value="ECO:0007669"/>
    <property type="project" value="TreeGrafter"/>
</dbReference>
<feature type="region of interest" description="Disordered" evidence="3">
    <location>
        <begin position="1"/>
        <end position="50"/>
    </location>
</feature>
<dbReference type="eggNOG" id="KOG2427">
    <property type="taxonomic scope" value="Eukaryota"/>
</dbReference>
<organism evidence="5 6">
    <name type="scientific">Strigamia maritima</name>
    <name type="common">European centipede</name>
    <name type="synonym">Geophilus maritimus</name>
    <dbReference type="NCBI Taxonomy" id="126957"/>
    <lineage>
        <taxon>Eukaryota</taxon>
        <taxon>Metazoa</taxon>
        <taxon>Ecdysozoa</taxon>
        <taxon>Arthropoda</taxon>
        <taxon>Myriapoda</taxon>
        <taxon>Chilopoda</taxon>
        <taxon>Pleurostigmophora</taxon>
        <taxon>Geophilomorpha</taxon>
        <taxon>Linotaeniidae</taxon>
        <taxon>Strigamia</taxon>
    </lineage>
</organism>
<protein>
    <recommendedName>
        <fullName evidence="2">Ubiquitin carboxyl-terminal hydrolase</fullName>
        <ecNumber evidence="2">3.4.19.12</ecNumber>
    </recommendedName>
</protein>
<dbReference type="GO" id="GO:0036435">
    <property type="term" value="F:K48-linked polyubiquitin modification-dependent protein binding"/>
    <property type="evidence" value="ECO:0007669"/>
    <property type="project" value="UniProtKB-UniRule"/>
</dbReference>
<evidence type="ECO:0000256" key="1">
    <source>
        <dbReference type="ARBA" id="ARBA00006616"/>
    </source>
</evidence>
<reference evidence="5" key="2">
    <citation type="submission" date="2015-02" db="UniProtKB">
        <authorList>
            <consortium name="EnsemblMetazoa"/>
        </authorList>
    </citation>
    <scope>IDENTIFICATION</scope>
</reference>
<evidence type="ECO:0000313" key="5">
    <source>
        <dbReference type="EnsemblMetazoa" id="SMAR007425-PA"/>
    </source>
</evidence>
<evidence type="ECO:0000259" key="4">
    <source>
        <dbReference type="Pfam" id="PF04424"/>
    </source>
</evidence>
<dbReference type="InterPro" id="IPR007518">
    <property type="entry name" value="MINDY"/>
</dbReference>
<dbReference type="EMBL" id="JH431789">
    <property type="status" value="NOT_ANNOTATED_CDS"/>
    <property type="molecule type" value="Genomic_DNA"/>
</dbReference>
<keyword evidence="2" id="KW-0378">Hydrolase</keyword>
<dbReference type="OMA" id="TNIVWEN"/>
<comment type="similarity">
    <text evidence="1 2">Belongs to the MINDY deubiquitinase family. FAM63 subfamily.</text>
</comment>
<reference evidence="6" key="1">
    <citation type="submission" date="2011-05" db="EMBL/GenBank/DDBJ databases">
        <authorList>
            <person name="Richards S.R."/>
            <person name="Qu J."/>
            <person name="Jiang H."/>
            <person name="Jhangiani S.N."/>
            <person name="Agravi P."/>
            <person name="Goodspeed R."/>
            <person name="Gross S."/>
            <person name="Mandapat C."/>
            <person name="Jackson L."/>
            <person name="Mathew T."/>
            <person name="Pu L."/>
            <person name="Thornton R."/>
            <person name="Saada N."/>
            <person name="Wilczek-Boney K.B."/>
            <person name="Lee S."/>
            <person name="Kovar C."/>
            <person name="Wu Y."/>
            <person name="Scherer S.E."/>
            <person name="Worley K.C."/>
            <person name="Muzny D.M."/>
            <person name="Gibbs R."/>
        </authorList>
    </citation>
    <scope>NUCLEOTIDE SEQUENCE</scope>
    <source>
        <strain evidence="6">Brora</strain>
    </source>
</reference>
<dbReference type="HOGENOM" id="CLU_022566_3_2_1"/>
<dbReference type="GO" id="GO:0016807">
    <property type="term" value="F:cysteine-type carboxypeptidase activity"/>
    <property type="evidence" value="ECO:0007669"/>
    <property type="project" value="TreeGrafter"/>
</dbReference>
<feature type="domain" description="MINDY deubiquitinase" evidence="4">
    <location>
        <begin position="122"/>
        <end position="358"/>
    </location>
</feature>
<sequence>MTEVTRTLENIHPMDDDDDDDDSQSIPTTVLSESGDVQNTNNTETKKIFPEETIESAELETSIDFIDRSEELIIDEKEELIPCDPQVANLENSRSPSECGQGDGHARASTSAARAPSPELSVYHVKWIKWKENKTAIITQNENGPCPLIAIMNLLILKGRVQLPSMIEMITAEQLVEYLGDTIFHYAPKNISEDTQLNYEQNMADAMAIVPKLQTGLDVNVKFTGVSDFEYTPECIIFDLLNIQLFHGWLVDPQNEDVVFAVGNLSYNQLVEKIITDKASTNSDVVTVALIAESFLERTASQLTYHGLCELNTALKKDELGNELFQLVTDQGFLTESNVVWETLSNIDGDGQFVDCHFVTVPPKASSCTMLPSLVPSEQQIDQDYLVALSLQDDQRRQEEQEVAWKEYKEKQLGVCEAVTDEELARRLQQEERDAQADDAARSPPATVSSTTERPVEPKKKNDCIIL</sequence>
<dbReference type="GO" id="GO:0140934">
    <property type="term" value="F:histone deubiquitinase activity"/>
    <property type="evidence" value="ECO:0007669"/>
    <property type="project" value="UniProtKB-UniRule"/>
</dbReference>
<comment type="function">
    <text evidence="2">Hydrolase that can specifically remove 'Lys-48'-linked conjugated ubiquitin from proteins. Has exodeubiquitinase activity and has a preference for long polyubiquitin chains. May play a regulatory role at the level of protein turnover.</text>
</comment>
<dbReference type="Pfam" id="PF04424">
    <property type="entry name" value="MINDY_DUB"/>
    <property type="match status" value="1"/>
</dbReference>
<dbReference type="AlphaFoldDB" id="T1J1K6"/>
<keyword evidence="6" id="KW-1185">Reference proteome</keyword>
<evidence type="ECO:0000256" key="3">
    <source>
        <dbReference type="SAM" id="MobiDB-lite"/>
    </source>
</evidence>
<keyword evidence="2" id="KW-0833">Ubl conjugation pathway</keyword>
<feature type="compositionally biased region" description="Basic and acidic residues" evidence="3">
    <location>
        <begin position="454"/>
        <end position="467"/>
    </location>
</feature>
<dbReference type="GO" id="GO:0006508">
    <property type="term" value="P:proteolysis"/>
    <property type="evidence" value="ECO:0007669"/>
    <property type="project" value="UniProtKB-KW"/>
</dbReference>
<feature type="region of interest" description="Disordered" evidence="3">
    <location>
        <begin position="88"/>
        <end position="114"/>
    </location>
</feature>
<dbReference type="Proteomes" id="UP000014500">
    <property type="component" value="Unassembled WGS sequence"/>
</dbReference>
<dbReference type="InterPro" id="IPR033979">
    <property type="entry name" value="MINDY_domain"/>
</dbReference>
<dbReference type="STRING" id="126957.T1J1K6"/>
<evidence type="ECO:0000256" key="2">
    <source>
        <dbReference type="RuleBase" id="RU367139"/>
    </source>
</evidence>
<keyword evidence="2" id="KW-0788">Thiol protease</keyword>
<dbReference type="GO" id="GO:0004843">
    <property type="term" value="F:cysteine-type deubiquitinase activity"/>
    <property type="evidence" value="ECO:0007669"/>
    <property type="project" value="UniProtKB-UniRule"/>
</dbReference>
<dbReference type="GO" id="GO:1990380">
    <property type="term" value="F:K48-linked deubiquitinase activity"/>
    <property type="evidence" value="ECO:0007669"/>
    <property type="project" value="UniProtKB-UniRule"/>
</dbReference>
<accession>T1J1K6</accession>
<dbReference type="PhylomeDB" id="T1J1K6"/>
<feature type="compositionally biased region" description="Polar residues" evidence="3">
    <location>
        <begin position="89"/>
        <end position="98"/>
    </location>
</feature>
<evidence type="ECO:0000313" key="6">
    <source>
        <dbReference type="Proteomes" id="UP000014500"/>
    </source>
</evidence>
<dbReference type="EC" id="3.4.19.12" evidence="2"/>
<dbReference type="GO" id="GO:0071944">
    <property type="term" value="C:cell periphery"/>
    <property type="evidence" value="ECO:0007669"/>
    <property type="project" value="TreeGrafter"/>
</dbReference>